<gene>
    <name evidence="2" type="ORF">FHS18_005585</name>
</gene>
<keyword evidence="1" id="KW-0732">Signal</keyword>
<evidence type="ECO:0000313" key="3">
    <source>
        <dbReference type="Proteomes" id="UP000570361"/>
    </source>
</evidence>
<proteinExistence type="predicted"/>
<dbReference type="EMBL" id="JACHXK010000019">
    <property type="protein sequence ID" value="MBB3113473.1"/>
    <property type="molecule type" value="Genomic_DNA"/>
</dbReference>
<evidence type="ECO:0000256" key="1">
    <source>
        <dbReference type="SAM" id="SignalP"/>
    </source>
</evidence>
<dbReference type="Proteomes" id="UP000570361">
    <property type="component" value="Unassembled WGS sequence"/>
</dbReference>
<protein>
    <submittedName>
        <fullName evidence="2">Uncharacterized protein</fullName>
    </submittedName>
</protein>
<reference evidence="2 3" key="1">
    <citation type="submission" date="2020-08" db="EMBL/GenBank/DDBJ databases">
        <title>Genomic Encyclopedia of Type Strains, Phase III (KMG-III): the genomes of soil and plant-associated and newly described type strains.</title>
        <authorList>
            <person name="Whitman W."/>
        </authorList>
    </citation>
    <scope>NUCLEOTIDE SEQUENCE [LARGE SCALE GENOMIC DNA]</scope>
    <source>
        <strain evidence="2 3">CECT 5862</strain>
    </source>
</reference>
<evidence type="ECO:0000313" key="2">
    <source>
        <dbReference type="EMBL" id="MBB3113473.1"/>
    </source>
</evidence>
<dbReference type="AlphaFoldDB" id="A0A7W5FQN4"/>
<feature type="signal peptide" evidence="1">
    <location>
        <begin position="1"/>
        <end position="23"/>
    </location>
</feature>
<feature type="chain" id="PRO_5030987448" evidence="1">
    <location>
        <begin position="24"/>
        <end position="169"/>
    </location>
</feature>
<comment type="caution">
    <text evidence="2">The sequence shown here is derived from an EMBL/GenBank/DDBJ whole genome shotgun (WGS) entry which is preliminary data.</text>
</comment>
<sequence length="169" mass="18764">MKKSIIGAAMLTSLVVFISAAYAVGEDYKPVQQTPETQTVFVTGVSQANGTLTLTTDAIDWYEGTEADRVFLEREPDSGLDATPDGYYIVNDDEQAKAYPVDPKAEVLMQIYDHTGNIEELDTNWNETITLDKFASIFPNSDILDLSQFPYHLTITDGVVTKIVQQYIP</sequence>
<accession>A0A7W5FQN4</accession>
<keyword evidence="3" id="KW-1185">Reference proteome</keyword>
<organism evidence="2 3">
    <name type="scientific">Paenibacillus phyllosphaerae</name>
    <dbReference type="NCBI Taxonomy" id="274593"/>
    <lineage>
        <taxon>Bacteria</taxon>
        <taxon>Bacillati</taxon>
        <taxon>Bacillota</taxon>
        <taxon>Bacilli</taxon>
        <taxon>Bacillales</taxon>
        <taxon>Paenibacillaceae</taxon>
        <taxon>Paenibacillus</taxon>
    </lineage>
</organism>
<name>A0A7W5FQN4_9BACL</name>
<dbReference type="RefSeq" id="WP_183603551.1">
    <property type="nucleotide sequence ID" value="NZ_JACHXK010000019.1"/>
</dbReference>